<reference evidence="5 6" key="1">
    <citation type="submission" date="2013-11" db="EMBL/GenBank/DDBJ databases">
        <title>Opisthorchis viverrini - life in the bile duct.</title>
        <authorList>
            <person name="Young N.D."/>
            <person name="Nagarajan N."/>
            <person name="Lin S.J."/>
            <person name="Korhonen P.K."/>
            <person name="Jex A.R."/>
            <person name="Hall R.S."/>
            <person name="Safavi-Hemami H."/>
            <person name="Kaewkong W."/>
            <person name="Bertrand D."/>
            <person name="Gao S."/>
            <person name="Seet Q."/>
            <person name="Wongkham S."/>
            <person name="Teh B.T."/>
            <person name="Wongkham C."/>
            <person name="Intapan P.M."/>
            <person name="Maleewong W."/>
            <person name="Yang X."/>
            <person name="Hu M."/>
            <person name="Wang Z."/>
            <person name="Hofmann A."/>
            <person name="Sternberg P.W."/>
            <person name="Tan P."/>
            <person name="Wang J."/>
            <person name="Gasser R.B."/>
        </authorList>
    </citation>
    <scope>NUCLEOTIDE SEQUENCE [LARGE SCALE GENOMIC DNA]</scope>
</reference>
<gene>
    <name evidence="5" type="ORF">T265_06154</name>
</gene>
<keyword evidence="6" id="KW-1185">Reference proteome</keyword>
<proteinExistence type="inferred from homology"/>
<protein>
    <recommendedName>
        <fullName evidence="3">Pre-rRNA-processing protein TSR2 homolog</fullName>
    </recommendedName>
</protein>
<dbReference type="KEGG" id="ovi:T265_06154"/>
<dbReference type="CTD" id="20320336"/>
<comment type="function">
    <text evidence="1">May be involved in 20S pre-rRNA processing.</text>
</comment>
<dbReference type="OrthoDB" id="263560at2759"/>
<dbReference type="Pfam" id="PF10273">
    <property type="entry name" value="WGG"/>
    <property type="match status" value="1"/>
</dbReference>
<dbReference type="GO" id="GO:0006364">
    <property type="term" value="P:rRNA processing"/>
    <property type="evidence" value="ECO:0007669"/>
    <property type="project" value="UniProtKB-KW"/>
</dbReference>
<dbReference type="Proteomes" id="UP000054324">
    <property type="component" value="Unassembled WGS sequence"/>
</dbReference>
<comment type="similarity">
    <text evidence="2">Belongs to the TSR2 family.</text>
</comment>
<sequence>MSGDQLFKKYVSKIFDAWTVARLCREQCPAGRLTDQKLDSLIECMPDIVRRVKDECLLEELIEDYFDDELNTICEDESIQQVAKLLFHGMSLLKANNLTELQEKLESLPTGCDMSKCQQQVVCQASESEEEQSESSYASLEEEDVEME</sequence>
<dbReference type="STRING" id="6198.A0A074ZLN5"/>
<organism evidence="5 6">
    <name type="scientific">Opisthorchis viverrini</name>
    <name type="common">Southeast Asian liver fluke</name>
    <dbReference type="NCBI Taxonomy" id="6198"/>
    <lineage>
        <taxon>Eukaryota</taxon>
        <taxon>Metazoa</taxon>
        <taxon>Spiralia</taxon>
        <taxon>Lophotrochozoa</taxon>
        <taxon>Platyhelminthes</taxon>
        <taxon>Trematoda</taxon>
        <taxon>Digenea</taxon>
        <taxon>Opisthorchiida</taxon>
        <taxon>Opisthorchiata</taxon>
        <taxon>Opisthorchiidae</taxon>
        <taxon>Opisthorchis</taxon>
    </lineage>
</organism>
<dbReference type="GeneID" id="20320336"/>
<evidence type="ECO:0000256" key="1">
    <source>
        <dbReference type="ARBA" id="ARBA00002210"/>
    </source>
</evidence>
<evidence type="ECO:0000256" key="2">
    <source>
        <dbReference type="ARBA" id="ARBA00006524"/>
    </source>
</evidence>
<dbReference type="EMBL" id="KL596742">
    <property type="protein sequence ID" value="KER26652.1"/>
    <property type="molecule type" value="Genomic_DNA"/>
</dbReference>
<dbReference type="PANTHER" id="PTHR21250">
    <property type="entry name" value="PRE-RRNA-PROCESSING PROTEIN TSR2 HOMOLOG"/>
    <property type="match status" value="1"/>
</dbReference>
<dbReference type="AlphaFoldDB" id="A0A074ZLN5"/>
<keyword evidence="4" id="KW-0698">rRNA processing</keyword>
<accession>A0A074ZLN5</accession>
<dbReference type="RefSeq" id="XP_009169611.1">
    <property type="nucleotide sequence ID" value="XM_009171347.1"/>
</dbReference>
<dbReference type="InterPro" id="IPR019398">
    <property type="entry name" value="Pre-rRNA_process_TSR2"/>
</dbReference>
<evidence type="ECO:0000313" key="5">
    <source>
        <dbReference type="EMBL" id="KER26652.1"/>
    </source>
</evidence>
<evidence type="ECO:0000313" key="6">
    <source>
        <dbReference type="Proteomes" id="UP000054324"/>
    </source>
</evidence>
<evidence type="ECO:0000256" key="4">
    <source>
        <dbReference type="ARBA" id="ARBA00022552"/>
    </source>
</evidence>
<evidence type="ECO:0000256" key="3">
    <source>
        <dbReference type="ARBA" id="ARBA00017551"/>
    </source>
</evidence>
<name>A0A074ZLN5_OPIVI</name>